<dbReference type="PANTHER" id="PTHR30071:SF1">
    <property type="entry name" value="CYTOCHROME B_B6 PROTEIN-RELATED"/>
    <property type="match status" value="1"/>
</dbReference>
<evidence type="ECO:0000256" key="6">
    <source>
        <dbReference type="SAM" id="Phobius"/>
    </source>
</evidence>
<keyword evidence="9" id="KW-1185">Reference proteome</keyword>
<dbReference type="EMBL" id="CP008944">
    <property type="protein sequence ID" value="AIG63605.1"/>
    <property type="molecule type" value="Genomic_DNA"/>
</dbReference>
<evidence type="ECO:0000259" key="7">
    <source>
        <dbReference type="Pfam" id="PF01578"/>
    </source>
</evidence>
<evidence type="ECO:0000256" key="3">
    <source>
        <dbReference type="ARBA" id="ARBA00022748"/>
    </source>
</evidence>
<feature type="transmembrane region" description="Helical" evidence="6">
    <location>
        <begin position="154"/>
        <end position="174"/>
    </location>
</feature>
<evidence type="ECO:0000313" key="9">
    <source>
        <dbReference type="Proteomes" id="UP000028504"/>
    </source>
</evidence>
<sequence>MSTLSDRAFQAAFLAFLVALVLSLFYYVKAQAIVAAGRRTPAADWELVAAGTASHDAQDRDLPVAGGPGSAHAASESGKKTLAQQQESARKWGGATQSVIWLGIIFQVAATVTRGLAVGRFPLGNMYEYMLMITAVTMIVAAVVVQIKGSKIVWPWILTPLLVLMFFAGTKLYAEAAPVVPALQSYWLPIHVTSVSVGASIGMVSGIFSVLYLLRVRQPVGREHGLLAPVIRPLPSAQRLDRIAYRLAVFTLPLLGIGIILGAIWAEAAWGRFWGWDPKETFSFITWILYAAYLHARATAGWKVGAAWINVVALCTMVFNLFFINLVVSGLHSYAGLN</sequence>
<comment type="subcellular location">
    <subcellularLocation>
        <location evidence="1">Membrane</location>
        <topology evidence="1">Multi-pass membrane protein</topology>
    </subcellularLocation>
</comment>
<evidence type="ECO:0000256" key="1">
    <source>
        <dbReference type="ARBA" id="ARBA00004141"/>
    </source>
</evidence>
<dbReference type="InterPro" id="IPR002541">
    <property type="entry name" value="Cyt_c_assembly"/>
</dbReference>
<feature type="transmembrane region" description="Helical" evidence="6">
    <location>
        <begin position="12"/>
        <end position="28"/>
    </location>
</feature>
<feature type="transmembrane region" description="Helical" evidence="6">
    <location>
        <begin position="243"/>
        <end position="266"/>
    </location>
</feature>
<evidence type="ECO:0000256" key="4">
    <source>
        <dbReference type="ARBA" id="ARBA00022989"/>
    </source>
</evidence>
<dbReference type="InterPro" id="IPR045062">
    <property type="entry name" value="Cyt_c_biogenesis_CcsA/CcmC"/>
</dbReference>
<evidence type="ECO:0000256" key="5">
    <source>
        <dbReference type="ARBA" id="ARBA00023136"/>
    </source>
</evidence>
<feature type="transmembrane region" description="Helical" evidence="6">
    <location>
        <begin position="129"/>
        <end position="147"/>
    </location>
</feature>
<proteinExistence type="predicted"/>
<dbReference type="Pfam" id="PF01578">
    <property type="entry name" value="Cytochrom_C_asm"/>
    <property type="match status" value="1"/>
</dbReference>
<feature type="transmembrane region" description="Helical" evidence="6">
    <location>
        <begin position="186"/>
        <end position="214"/>
    </location>
</feature>
<dbReference type="Proteomes" id="UP000028504">
    <property type="component" value="Chromosome"/>
</dbReference>
<feature type="transmembrane region" description="Helical" evidence="6">
    <location>
        <begin position="307"/>
        <end position="328"/>
    </location>
</feature>
<keyword evidence="4 6" id="KW-1133">Transmembrane helix</keyword>
<accession>A0ABM5QLI2</accession>
<feature type="transmembrane region" description="Helical" evidence="6">
    <location>
        <begin position="99"/>
        <end position="117"/>
    </location>
</feature>
<reference evidence="8 9" key="1">
    <citation type="submission" date="2014-07" db="EMBL/GenBank/DDBJ databases">
        <title>Complete genome sequence of Corynebacterium atypicum DSM 44849: identifiction of the mycolic acid biosynthesis genes.</title>
        <authorList>
            <person name="Tippelt A."/>
            <person name="Mollmann S."/>
            <person name="Albersmeier A."/>
            <person name="Jaenicke S."/>
            <person name="Ruckert C."/>
            <person name="Tauch A."/>
        </authorList>
    </citation>
    <scope>NUCLEOTIDE SEQUENCE [LARGE SCALE GENOMIC DNA]</scope>
    <source>
        <strain evidence="8 9">R2070</strain>
    </source>
</reference>
<dbReference type="NCBIfam" id="TIGR03144">
    <property type="entry name" value="cytochr_II_ccsB"/>
    <property type="match status" value="1"/>
</dbReference>
<organism evidence="8 9">
    <name type="scientific">Corynebacterium atypicum</name>
    <dbReference type="NCBI Taxonomy" id="191610"/>
    <lineage>
        <taxon>Bacteria</taxon>
        <taxon>Bacillati</taxon>
        <taxon>Actinomycetota</taxon>
        <taxon>Actinomycetes</taxon>
        <taxon>Mycobacteriales</taxon>
        <taxon>Corynebacteriaceae</taxon>
        <taxon>Corynebacterium</taxon>
    </lineage>
</organism>
<name>A0ABM5QLI2_9CORY</name>
<feature type="transmembrane region" description="Helical" evidence="6">
    <location>
        <begin position="281"/>
        <end position="300"/>
    </location>
</feature>
<protein>
    <submittedName>
        <fullName evidence="8">Cytochrome C biogenesis protein</fullName>
    </submittedName>
</protein>
<dbReference type="InterPro" id="IPR017562">
    <property type="entry name" value="Cyt_c_biogenesis_CcsA"/>
</dbReference>
<evidence type="ECO:0000313" key="8">
    <source>
        <dbReference type="EMBL" id="AIG63605.1"/>
    </source>
</evidence>
<feature type="domain" description="Cytochrome c assembly protein" evidence="7">
    <location>
        <begin position="124"/>
        <end position="332"/>
    </location>
</feature>
<gene>
    <name evidence="8" type="ORF">CATYP_01705</name>
</gene>
<keyword evidence="2 6" id="KW-0812">Transmembrane</keyword>
<dbReference type="RefSeq" id="WP_038607489.1">
    <property type="nucleotide sequence ID" value="NZ_CP008944.1"/>
</dbReference>
<dbReference type="PANTHER" id="PTHR30071">
    <property type="entry name" value="HEME EXPORTER PROTEIN C"/>
    <property type="match status" value="1"/>
</dbReference>
<keyword evidence="5 6" id="KW-0472">Membrane</keyword>
<evidence type="ECO:0000256" key="2">
    <source>
        <dbReference type="ARBA" id="ARBA00022692"/>
    </source>
</evidence>
<keyword evidence="3" id="KW-0201">Cytochrome c-type biogenesis</keyword>